<dbReference type="InterPro" id="IPR036374">
    <property type="entry name" value="OxRdtase_Mopterin-bd_sf"/>
</dbReference>
<dbReference type="Pfam" id="PF00174">
    <property type="entry name" value="Oxidored_molyb"/>
    <property type="match status" value="1"/>
</dbReference>
<dbReference type="AlphaFoldDB" id="A0A1H1XC27"/>
<dbReference type="Proteomes" id="UP000199524">
    <property type="component" value="Chromosome I"/>
</dbReference>
<dbReference type="PANTHER" id="PTHR43032:SF2">
    <property type="entry name" value="BLL0505 PROTEIN"/>
    <property type="match status" value="1"/>
</dbReference>
<dbReference type="PANTHER" id="PTHR43032">
    <property type="entry name" value="PROTEIN-METHIONINE-SULFOXIDE REDUCTASE"/>
    <property type="match status" value="1"/>
</dbReference>
<evidence type="ECO:0000313" key="2">
    <source>
        <dbReference type="EMBL" id="SDT06827.1"/>
    </source>
</evidence>
<keyword evidence="3" id="KW-1185">Reference proteome</keyword>
<name>A0A1H1XC27_9PSED</name>
<dbReference type="GeneID" id="300208757"/>
<reference evidence="3" key="1">
    <citation type="submission" date="2016-10" db="EMBL/GenBank/DDBJ databases">
        <authorList>
            <person name="Varghese N."/>
            <person name="Submissions S."/>
        </authorList>
    </citation>
    <scope>NUCLEOTIDE SEQUENCE [LARGE SCALE GENOMIC DNA]</scope>
    <source>
        <strain evidence="3">ATCC 23835</strain>
    </source>
</reference>
<evidence type="ECO:0000313" key="3">
    <source>
        <dbReference type="Proteomes" id="UP000199524"/>
    </source>
</evidence>
<dbReference type="Gene3D" id="3.90.420.10">
    <property type="entry name" value="Oxidoreductase, molybdopterin-binding domain"/>
    <property type="match status" value="1"/>
</dbReference>
<protein>
    <submittedName>
        <fullName evidence="2">DMSO/TMAO reductase YedYZ, molybdopterin-dependent catalytic subunit</fullName>
    </submittedName>
</protein>
<dbReference type="RefSeq" id="WP_090207577.1">
    <property type="nucleotide sequence ID" value="NZ_LT629777.1"/>
</dbReference>
<dbReference type="InterPro" id="IPR000572">
    <property type="entry name" value="OxRdtase_Mopterin-bd_dom"/>
</dbReference>
<gene>
    <name evidence="2" type="ORF">SAMN05216598_3839</name>
</gene>
<dbReference type="EMBL" id="LT629777">
    <property type="protein sequence ID" value="SDT06827.1"/>
    <property type="molecule type" value="Genomic_DNA"/>
</dbReference>
<accession>A0A1H1XC27</accession>
<organism evidence="2 3">
    <name type="scientific">Pseudomonas asplenii</name>
    <dbReference type="NCBI Taxonomy" id="53407"/>
    <lineage>
        <taxon>Bacteria</taxon>
        <taxon>Pseudomonadati</taxon>
        <taxon>Pseudomonadota</taxon>
        <taxon>Gammaproteobacteria</taxon>
        <taxon>Pseudomonadales</taxon>
        <taxon>Pseudomonadaceae</taxon>
        <taxon>Pseudomonas</taxon>
    </lineage>
</organism>
<dbReference type="SUPFAM" id="SSF56524">
    <property type="entry name" value="Oxidoreductase molybdopterin-binding domain"/>
    <property type="match status" value="1"/>
</dbReference>
<evidence type="ECO:0000259" key="1">
    <source>
        <dbReference type="Pfam" id="PF00174"/>
    </source>
</evidence>
<sequence>MKNEKKPATIPAHDAQQLVTDAKRLIIPKLGMAGRRQFLRQGLTLGGMLMLTGCSLDDDTDAEKILMTVSRFNDRIQGWLFDPTRLAPEYDNSQITRPFPFNAFYGEDSIPAINGEDYRLEVMGLVRNTKPWKLSELLALTQVAHTTRHICVEGWSAIGRWGGVRFRDFLQYVGADTNAQYVSFRCADDYYTSIDMASALHPQTLLALSWDDHMLPAKYGYPMKLRIPTKLGYKNPKHITSIEITNRYPGGYWEDQGYNWFGGS</sequence>
<proteinExistence type="predicted"/>
<feature type="domain" description="Oxidoreductase molybdopterin-binding" evidence="1">
    <location>
        <begin position="110"/>
        <end position="253"/>
    </location>
</feature>